<dbReference type="PANTHER" id="PTHR33449">
    <property type="entry name" value="NUCLEOID-ASSOCIATED PROTEIN YBAB"/>
    <property type="match status" value="1"/>
</dbReference>
<protein>
    <submittedName>
        <fullName evidence="2">Nucleoid-associated protein, YbaB/EbfC family</fullName>
    </submittedName>
</protein>
<keyword evidence="1" id="KW-0238">DNA-binding</keyword>
<evidence type="ECO:0000256" key="1">
    <source>
        <dbReference type="ARBA" id="ARBA00023125"/>
    </source>
</evidence>
<dbReference type="Proteomes" id="UP000176303">
    <property type="component" value="Unassembled WGS sequence"/>
</dbReference>
<proteinExistence type="predicted"/>
<dbReference type="PIRSF" id="PIRSF004555">
    <property type="entry name" value="UCP004555"/>
    <property type="match status" value="1"/>
</dbReference>
<dbReference type="AlphaFoldDB" id="A0A1F7U306"/>
<gene>
    <name evidence="2" type="ORF">A3D72_03820</name>
</gene>
<sequence length="97" mass="10527">MFSKLKQYKDLRNQAKRIQGALSTESVQTDAAWGKVKVSMSGNMEITSVTIDPSLLAPAEKSKLESAVKDAANDAIKKTQKVMAAKVKEMGGLEMPK</sequence>
<dbReference type="EMBL" id="MGDZ01000056">
    <property type="protein sequence ID" value="OGL72636.1"/>
    <property type="molecule type" value="Genomic_DNA"/>
</dbReference>
<comment type="caution">
    <text evidence="2">The sequence shown here is derived from an EMBL/GenBank/DDBJ whole genome shotgun (WGS) entry which is preliminary data.</text>
</comment>
<organism evidence="2 3">
    <name type="scientific">Candidatus Uhrbacteria bacterium RIFCSPHIGHO2_02_FULL_57_19</name>
    <dbReference type="NCBI Taxonomy" id="1802391"/>
    <lineage>
        <taxon>Bacteria</taxon>
        <taxon>Candidatus Uhriibacteriota</taxon>
    </lineage>
</organism>
<reference evidence="2 3" key="1">
    <citation type="journal article" date="2016" name="Nat. Commun.">
        <title>Thousands of microbial genomes shed light on interconnected biogeochemical processes in an aquifer system.</title>
        <authorList>
            <person name="Anantharaman K."/>
            <person name="Brown C.T."/>
            <person name="Hug L.A."/>
            <person name="Sharon I."/>
            <person name="Castelle C.J."/>
            <person name="Probst A.J."/>
            <person name="Thomas B.C."/>
            <person name="Singh A."/>
            <person name="Wilkins M.J."/>
            <person name="Karaoz U."/>
            <person name="Brodie E.L."/>
            <person name="Williams K.H."/>
            <person name="Hubbard S.S."/>
            <person name="Banfield J.F."/>
        </authorList>
    </citation>
    <scope>NUCLEOTIDE SEQUENCE [LARGE SCALE GENOMIC DNA]</scope>
</reference>
<dbReference type="PANTHER" id="PTHR33449:SF1">
    <property type="entry name" value="NUCLEOID-ASSOCIATED PROTEIN YBAB"/>
    <property type="match status" value="1"/>
</dbReference>
<name>A0A1F7U306_9BACT</name>
<evidence type="ECO:0000313" key="2">
    <source>
        <dbReference type="EMBL" id="OGL72636.1"/>
    </source>
</evidence>
<dbReference type="InterPro" id="IPR036894">
    <property type="entry name" value="YbaB-like_sf"/>
</dbReference>
<dbReference type="Gene3D" id="3.30.1310.10">
    <property type="entry name" value="Nucleoid-associated protein YbaB-like domain"/>
    <property type="match status" value="1"/>
</dbReference>
<dbReference type="GO" id="GO:0003677">
    <property type="term" value="F:DNA binding"/>
    <property type="evidence" value="ECO:0007669"/>
    <property type="project" value="UniProtKB-KW"/>
</dbReference>
<accession>A0A1F7U306</accession>
<dbReference type="GO" id="GO:0005829">
    <property type="term" value="C:cytosol"/>
    <property type="evidence" value="ECO:0007669"/>
    <property type="project" value="TreeGrafter"/>
</dbReference>
<dbReference type="NCBIfam" id="TIGR00103">
    <property type="entry name" value="DNA_YbaB_EbfC"/>
    <property type="match status" value="1"/>
</dbReference>
<evidence type="ECO:0000313" key="3">
    <source>
        <dbReference type="Proteomes" id="UP000176303"/>
    </source>
</evidence>
<dbReference type="Pfam" id="PF02575">
    <property type="entry name" value="YbaB_DNA_bd"/>
    <property type="match status" value="1"/>
</dbReference>
<dbReference type="STRING" id="1802391.A3D72_03820"/>
<dbReference type="InterPro" id="IPR004401">
    <property type="entry name" value="YbaB/EbfC"/>
</dbReference>
<dbReference type="SUPFAM" id="SSF82607">
    <property type="entry name" value="YbaB-like"/>
    <property type="match status" value="1"/>
</dbReference>